<organism evidence="2 3">
    <name type="scientific">Letharia lupina</name>
    <dbReference type="NCBI Taxonomy" id="560253"/>
    <lineage>
        <taxon>Eukaryota</taxon>
        <taxon>Fungi</taxon>
        <taxon>Dikarya</taxon>
        <taxon>Ascomycota</taxon>
        <taxon>Pezizomycotina</taxon>
        <taxon>Lecanoromycetes</taxon>
        <taxon>OSLEUM clade</taxon>
        <taxon>Lecanoromycetidae</taxon>
        <taxon>Lecanorales</taxon>
        <taxon>Lecanorineae</taxon>
        <taxon>Parmeliaceae</taxon>
        <taxon>Letharia</taxon>
    </lineage>
</organism>
<dbReference type="Pfam" id="PF13302">
    <property type="entry name" value="Acetyltransf_3"/>
    <property type="match status" value="1"/>
</dbReference>
<dbReference type="GO" id="GO:0016747">
    <property type="term" value="F:acyltransferase activity, transferring groups other than amino-acyl groups"/>
    <property type="evidence" value="ECO:0007669"/>
    <property type="project" value="InterPro"/>
</dbReference>
<dbReference type="PROSITE" id="PS51186">
    <property type="entry name" value="GNAT"/>
    <property type="match status" value="1"/>
</dbReference>
<dbReference type="PANTHER" id="PTHR43792">
    <property type="entry name" value="GNAT FAMILY, PUTATIVE (AFU_ORTHOLOGUE AFUA_3G00765)-RELATED-RELATED"/>
    <property type="match status" value="1"/>
</dbReference>
<dbReference type="Proteomes" id="UP000593566">
    <property type="component" value="Unassembled WGS sequence"/>
</dbReference>
<evidence type="ECO:0000259" key="1">
    <source>
        <dbReference type="PROSITE" id="PS51186"/>
    </source>
</evidence>
<dbReference type="EMBL" id="JACCJB010000019">
    <property type="protein sequence ID" value="KAF6219434.1"/>
    <property type="molecule type" value="Genomic_DNA"/>
</dbReference>
<dbReference type="AlphaFoldDB" id="A0A8H6C9N7"/>
<reference evidence="2 3" key="1">
    <citation type="journal article" date="2020" name="Genomics">
        <title>Complete, high-quality genomes from long-read metagenomic sequencing of two wolf lichen thalli reveals enigmatic genome architecture.</title>
        <authorList>
            <person name="McKenzie S.K."/>
            <person name="Walston R.F."/>
            <person name="Allen J.L."/>
        </authorList>
    </citation>
    <scope>NUCLEOTIDE SEQUENCE [LARGE SCALE GENOMIC DNA]</scope>
    <source>
        <strain evidence="2">WasteWater1</strain>
    </source>
</reference>
<evidence type="ECO:0000313" key="3">
    <source>
        <dbReference type="Proteomes" id="UP000593566"/>
    </source>
</evidence>
<dbReference type="SUPFAM" id="SSF55729">
    <property type="entry name" value="Acyl-CoA N-acyltransferases (Nat)"/>
    <property type="match status" value="1"/>
</dbReference>
<accession>A0A8H6C9N7</accession>
<dbReference type="Gene3D" id="3.40.630.30">
    <property type="match status" value="1"/>
</dbReference>
<evidence type="ECO:0000313" key="2">
    <source>
        <dbReference type="EMBL" id="KAF6219434.1"/>
    </source>
</evidence>
<feature type="domain" description="N-acetyltransferase" evidence="1">
    <location>
        <begin position="16"/>
        <end position="186"/>
    </location>
</feature>
<comment type="caution">
    <text evidence="2">The sequence shown here is derived from an EMBL/GenBank/DDBJ whole genome shotgun (WGS) entry which is preliminary data.</text>
</comment>
<name>A0A8H6C9N7_9LECA</name>
<gene>
    <name evidence="2" type="ORF">HO133_003900</name>
</gene>
<dbReference type="InterPro" id="IPR000182">
    <property type="entry name" value="GNAT_dom"/>
</dbReference>
<dbReference type="InterPro" id="IPR016181">
    <property type="entry name" value="Acyl_CoA_acyltransferase"/>
</dbReference>
<dbReference type="PANTHER" id="PTHR43792:SF1">
    <property type="entry name" value="N-ACETYLTRANSFERASE DOMAIN-CONTAINING PROTEIN"/>
    <property type="match status" value="1"/>
</dbReference>
<dbReference type="InterPro" id="IPR051531">
    <property type="entry name" value="N-acetyltransferase"/>
</dbReference>
<protein>
    <recommendedName>
        <fullName evidence="1">N-acetyltransferase domain-containing protein</fullName>
    </recommendedName>
</protein>
<sequence length="296" mass="32464">MADTPSPNKSTRTPRLILREARKGDLAAIHKLYSNEERRSQPHDSVSRTATYLEAMVTSSTNGDLAFVLVLPPSATTITTSTTPAGTTIDEGKTIGHAGIWYADRNELVFMIDNAYWNRGYMTEVLAALVPIFWEKGLKKVYADANPDNGASLKVLRKCGFTQVGGNIVESLAGEYESLRMELANPRDGEEEGEFDFADEGAKWKSKNQALYRSSNPSTYHHTLHPYRPATHKRQAEPQSNKLIGKGKLSIAETHSAVPSEQDIGELLDEWGKQNAVRAAITGMGTVLGAWGVLMA</sequence>
<proteinExistence type="predicted"/>
<keyword evidence="3" id="KW-1185">Reference proteome</keyword>
<dbReference type="GeneID" id="59332311"/>
<dbReference type="RefSeq" id="XP_037148869.1">
    <property type="nucleotide sequence ID" value="XM_037294822.1"/>
</dbReference>